<dbReference type="Proteomes" id="UP000054997">
    <property type="component" value="Unassembled WGS sequence"/>
</dbReference>
<sequence length="296" mass="34133">MDFLFVNTRELSALIGLPYIQQSTYLIGVRPFMDRKTGFVGIKRRISYQSLAEALYIEPHPGIQSGSPSKQQLRRVIKSLERVGLIEIHSDSKHLVLKCLLAEGHSSIQNKPDTIPTSQADTKPAFKNKKKSYSYGNSYQKSDIGLNAKADIPHNSKNNCVYVRDQFEKFWNLYPQRKNRGQAFDVFVKLNPSEDLFKQIITALQAQIKNHHEFVAAGHWVPKWKYPANWLLQQCWLEEIETLDTKERQNAKSRSNRQRKTSADILSESCGEASFDFEEESPRSENVIQFGRKRKL</sequence>
<dbReference type="RefSeq" id="WP_058528051.1">
    <property type="nucleotide sequence ID" value="NZ_CAAAHZ010000005.1"/>
</dbReference>
<evidence type="ECO:0000256" key="1">
    <source>
        <dbReference type="SAM" id="MobiDB-lite"/>
    </source>
</evidence>
<gene>
    <name evidence="2" type="primary">lvrA_1</name>
    <name evidence="2" type="ORF">Llon_0026</name>
</gene>
<evidence type="ECO:0000313" key="3">
    <source>
        <dbReference type="Proteomes" id="UP000054997"/>
    </source>
</evidence>
<dbReference type="EMBL" id="LNYK01000001">
    <property type="protein sequence ID" value="KTD23141.1"/>
    <property type="molecule type" value="Genomic_DNA"/>
</dbReference>
<dbReference type="PATRIC" id="fig|45068.5.peg.27"/>
<dbReference type="AlphaFoldDB" id="A0A0W0VT53"/>
<organism evidence="2 3">
    <name type="scientific">Legionella londiniensis</name>
    <dbReference type="NCBI Taxonomy" id="45068"/>
    <lineage>
        <taxon>Bacteria</taxon>
        <taxon>Pseudomonadati</taxon>
        <taxon>Pseudomonadota</taxon>
        <taxon>Gammaproteobacteria</taxon>
        <taxon>Legionellales</taxon>
        <taxon>Legionellaceae</taxon>
        <taxon>Legionella</taxon>
    </lineage>
</organism>
<reference evidence="2 3" key="1">
    <citation type="submission" date="2015-11" db="EMBL/GenBank/DDBJ databases">
        <title>Genomic analysis of 38 Legionella species identifies large and diverse effector repertoires.</title>
        <authorList>
            <person name="Burstein D."/>
            <person name="Amaro F."/>
            <person name="Zusman T."/>
            <person name="Lifshitz Z."/>
            <person name="Cohen O."/>
            <person name="Gilbert J.A."/>
            <person name="Pupko T."/>
            <person name="Shuman H.A."/>
            <person name="Segal G."/>
        </authorList>
    </citation>
    <scope>NUCLEOTIDE SEQUENCE [LARGE SCALE GENOMIC DNA]</scope>
    <source>
        <strain evidence="2 3">ATCC 49505</strain>
    </source>
</reference>
<dbReference type="OrthoDB" id="6174582at2"/>
<protein>
    <submittedName>
        <fullName evidence="2">Protein LvrA</fullName>
    </submittedName>
</protein>
<dbReference type="STRING" id="45068.Llon_0026"/>
<comment type="caution">
    <text evidence="2">The sequence shown here is derived from an EMBL/GenBank/DDBJ whole genome shotgun (WGS) entry which is preliminary data.</text>
</comment>
<evidence type="ECO:0000313" key="2">
    <source>
        <dbReference type="EMBL" id="KTD23141.1"/>
    </source>
</evidence>
<name>A0A0W0VT53_9GAMM</name>
<feature type="region of interest" description="Disordered" evidence="1">
    <location>
        <begin position="247"/>
        <end position="266"/>
    </location>
</feature>
<proteinExistence type="predicted"/>
<accession>A0A0W0VT53</accession>
<keyword evidence="3" id="KW-1185">Reference proteome</keyword>